<dbReference type="Pfam" id="PF07859">
    <property type="entry name" value="Abhydrolase_3"/>
    <property type="match status" value="1"/>
</dbReference>
<sequence length="355" mass="38970">MIDGQIEHTLAPKPSRFLYTAIGYALRVAKQLPAPLRERLLSLTTGSLSGDIPPFRDVLQLIETAGGIPDGRLWQQKLLEDRPGLSGVRVHDVIGANSEWTKARLYLPPEDAPKASAAFVWIHGGAFVMGSLDAREAHWPSIELAAAGIPVLSVDYRMCLDGVHYPAPQDDVFSAWEWAVKHFRQFGIKAPHFHLGGGSAGACLAASLALRLRDEQRVQPASLYLAYPVLEGNLPPSSTEMEKDLAIAQTLPGDWIAEMFANWAGTASWDEPYVSPALASLSGLPPTYVMTCGRDILRRSSEPYVERLRMSGVEVWHDVFAESEHAPLDRPETDDGKLAIERLRQWLTSGTSGMV</sequence>
<dbReference type="InterPro" id="IPR050300">
    <property type="entry name" value="GDXG_lipolytic_enzyme"/>
</dbReference>
<dbReference type="SUPFAM" id="SSF53474">
    <property type="entry name" value="alpha/beta-Hydrolases"/>
    <property type="match status" value="1"/>
</dbReference>
<evidence type="ECO:0000313" key="4">
    <source>
        <dbReference type="Proteomes" id="UP000243924"/>
    </source>
</evidence>
<evidence type="ECO:0000256" key="1">
    <source>
        <dbReference type="ARBA" id="ARBA00022801"/>
    </source>
</evidence>
<name>A0A1H2E4R8_9GAMM</name>
<dbReference type="PANTHER" id="PTHR48081">
    <property type="entry name" value="AB HYDROLASE SUPERFAMILY PROTEIN C4A8.06C"/>
    <property type="match status" value="1"/>
</dbReference>
<proteinExistence type="predicted"/>
<dbReference type="Gene3D" id="3.40.50.1820">
    <property type="entry name" value="alpha/beta hydrolase"/>
    <property type="match status" value="1"/>
</dbReference>
<keyword evidence="1" id="KW-0378">Hydrolase</keyword>
<accession>A0A1H2E4R8</accession>
<evidence type="ECO:0000259" key="2">
    <source>
        <dbReference type="Pfam" id="PF07859"/>
    </source>
</evidence>
<dbReference type="PANTHER" id="PTHR48081:SF8">
    <property type="entry name" value="ALPHA_BETA HYDROLASE FOLD-3 DOMAIN-CONTAINING PROTEIN-RELATED"/>
    <property type="match status" value="1"/>
</dbReference>
<organism evidence="3 4">
    <name type="scientific">Halopseudomonas salegens</name>
    <dbReference type="NCBI Taxonomy" id="1434072"/>
    <lineage>
        <taxon>Bacteria</taxon>
        <taxon>Pseudomonadati</taxon>
        <taxon>Pseudomonadota</taxon>
        <taxon>Gammaproteobacteria</taxon>
        <taxon>Pseudomonadales</taxon>
        <taxon>Pseudomonadaceae</taxon>
        <taxon>Halopseudomonas</taxon>
    </lineage>
</organism>
<reference evidence="4" key="1">
    <citation type="submission" date="2016-10" db="EMBL/GenBank/DDBJ databases">
        <authorList>
            <person name="Varghese N."/>
            <person name="Submissions S."/>
        </authorList>
    </citation>
    <scope>NUCLEOTIDE SEQUENCE [LARGE SCALE GENOMIC DNA]</scope>
    <source>
        <strain evidence="4">CECT 8338</strain>
    </source>
</reference>
<dbReference type="RefSeq" id="WP_092383513.1">
    <property type="nucleotide sequence ID" value="NZ_LT629787.1"/>
</dbReference>
<dbReference type="STRING" id="1434072.SAMN05216210_0342"/>
<dbReference type="Proteomes" id="UP000243924">
    <property type="component" value="Chromosome I"/>
</dbReference>
<dbReference type="InterPro" id="IPR029058">
    <property type="entry name" value="AB_hydrolase_fold"/>
</dbReference>
<dbReference type="OrthoDB" id="9806180at2"/>
<keyword evidence="4" id="KW-1185">Reference proteome</keyword>
<dbReference type="GO" id="GO:0016787">
    <property type="term" value="F:hydrolase activity"/>
    <property type="evidence" value="ECO:0007669"/>
    <property type="project" value="UniProtKB-KW"/>
</dbReference>
<dbReference type="InterPro" id="IPR013094">
    <property type="entry name" value="AB_hydrolase_3"/>
</dbReference>
<feature type="domain" description="Alpha/beta hydrolase fold-3" evidence="2">
    <location>
        <begin position="120"/>
        <end position="326"/>
    </location>
</feature>
<dbReference type="EMBL" id="LT629787">
    <property type="protein sequence ID" value="SDT90212.1"/>
    <property type="molecule type" value="Genomic_DNA"/>
</dbReference>
<evidence type="ECO:0000313" key="3">
    <source>
        <dbReference type="EMBL" id="SDT90212.1"/>
    </source>
</evidence>
<dbReference type="AlphaFoldDB" id="A0A1H2E4R8"/>
<gene>
    <name evidence="3" type="ORF">SAMN05216210_0342</name>
</gene>
<protein>
    <submittedName>
        <fullName evidence="3">Acetyl esterase/lipase</fullName>
    </submittedName>
</protein>